<dbReference type="SUPFAM" id="SSF52047">
    <property type="entry name" value="RNI-like"/>
    <property type="match status" value="1"/>
</dbReference>
<dbReference type="InterPro" id="IPR032675">
    <property type="entry name" value="LRR_dom_sf"/>
</dbReference>
<dbReference type="PANTHER" id="PTHR33463">
    <property type="entry name" value="NB-ARC DOMAIN-CONTAINING PROTEIN-RELATED"/>
    <property type="match status" value="1"/>
</dbReference>
<reference evidence="2 3" key="2">
    <citation type="submission" date="2024-10" db="EMBL/GenBank/DDBJ databases">
        <authorList>
            <person name="Ryan C."/>
        </authorList>
    </citation>
    <scope>NUCLEOTIDE SEQUENCE [LARGE SCALE GENOMIC DNA]</scope>
</reference>
<dbReference type="AlphaFoldDB" id="A0ABC9C134"/>
<keyword evidence="3" id="KW-1185">Reference proteome</keyword>
<gene>
    <name evidence="2" type="ORF">URODEC1_LOCUS70684</name>
</gene>
<evidence type="ECO:0000259" key="1">
    <source>
        <dbReference type="Pfam" id="PF23247"/>
    </source>
</evidence>
<feature type="domain" description="Disease resistance protein At4g27190-like leucine-rich repeats" evidence="1">
    <location>
        <begin position="3"/>
        <end position="134"/>
    </location>
</feature>
<sequence length="259" mass="30026">MNRLDSLRVRNNSIITTVIPESMMSIGKENEKRTVYWSSLKRCHIEGCSKLETVFSTNYDNNCFDELKTLSAADLLKARCIWSKGRVAGNVDGKSFAKFQAIRLHFCPRLIFVLPLSWNYTLSSLETLHIVYCGHLNQVFPGEAVLLSKISTGHPGFVLEFPKLKHIHLHELPKLHQICEAKMFAPELMTIWVRGCWSLKRIPASGVRQGSRPVVDCEKDWWEKLEWDGKEAHHHPSLFEPRHSKYYKKKNLLRRTVLR</sequence>
<evidence type="ECO:0000313" key="2">
    <source>
        <dbReference type="EMBL" id="CAL5012000.1"/>
    </source>
</evidence>
<dbReference type="EMBL" id="OZ075138">
    <property type="protein sequence ID" value="CAL5012000.1"/>
    <property type="molecule type" value="Genomic_DNA"/>
</dbReference>
<reference evidence="3" key="1">
    <citation type="submission" date="2024-06" db="EMBL/GenBank/DDBJ databases">
        <authorList>
            <person name="Ryan C."/>
        </authorList>
    </citation>
    <scope>NUCLEOTIDE SEQUENCE [LARGE SCALE GENOMIC DNA]</scope>
</reference>
<dbReference type="Gene3D" id="3.80.10.10">
    <property type="entry name" value="Ribonuclease Inhibitor"/>
    <property type="match status" value="1"/>
</dbReference>
<dbReference type="InterPro" id="IPR050905">
    <property type="entry name" value="Plant_NBS-LRR"/>
</dbReference>
<organism evidence="2 3">
    <name type="scientific">Urochloa decumbens</name>
    <dbReference type="NCBI Taxonomy" id="240449"/>
    <lineage>
        <taxon>Eukaryota</taxon>
        <taxon>Viridiplantae</taxon>
        <taxon>Streptophyta</taxon>
        <taxon>Embryophyta</taxon>
        <taxon>Tracheophyta</taxon>
        <taxon>Spermatophyta</taxon>
        <taxon>Magnoliopsida</taxon>
        <taxon>Liliopsida</taxon>
        <taxon>Poales</taxon>
        <taxon>Poaceae</taxon>
        <taxon>PACMAD clade</taxon>
        <taxon>Panicoideae</taxon>
        <taxon>Panicodae</taxon>
        <taxon>Paniceae</taxon>
        <taxon>Melinidinae</taxon>
        <taxon>Urochloa</taxon>
    </lineage>
</organism>
<dbReference type="Proteomes" id="UP001497457">
    <property type="component" value="Chromosome 28b"/>
</dbReference>
<protein>
    <recommendedName>
        <fullName evidence="1">Disease resistance protein At4g27190-like leucine-rich repeats domain-containing protein</fullName>
    </recommendedName>
</protein>
<name>A0ABC9C134_9POAL</name>
<accession>A0ABC9C134</accession>
<dbReference type="PANTHER" id="PTHR33463:SF208">
    <property type="entry name" value="OS04G0166000 PROTEIN"/>
    <property type="match status" value="1"/>
</dbReference>
<dbReference type="Pfam" id="PF23247">
    <property type="entry name" value="LRR_RPS2"/>
    <property type="match status" value="1"/>
</dbReference>
<proteinExistence type="predicted"/>
<evidence type="ECO:0000313" key="3">
    <source>
        <dbReference type="Proteomes" id="UP001497457"/>
    </source>
</evidence>
<dbReference type="InterPro" id="IPR057135">
    <property type="entry name" value="At4g27190-like_LRR"/>
</dbReference>